<organism evidence="7 8">
    <name type="scientific">Leptothrix discophora</name>
    <dbReference type="NCBI Taxonomy" id="89"/>
    <lineage>
        <taxon>Bacteria</taxon>
        <taxon>Pseudomonadati</taxon>
        <taxon>Pseudomonadota</taxon>
        <taxon>Betaproteobacteria</taxon>
        <taxon>Burkholderiales</taxon>
        <taxon>Sphaerotilaceae</taxon>
        <taxon>Leptothrix</taxon>
    </lineage>
</organism>
<evidence type="ECO:0000256" key="4">
    <source>
        <dbReference type="ARBA" id="ARBA00023235"/>
    </source>
</evidence>
<feature type="domain" description="PPIase cyclophilin-type" evidence="6">
    <location>
        <begin position="514"/>
        <end position="672"/>
    </location>
</feature>
<dbReference type="InterPro" id="IPR020892">
    <property type="entry name" value="Cyclophilin-type_PPIase_CS"/>
</dbReference>
<dbReference type="SUPFAM" id="SSF50891">
    <property type="entry name" value="Cyclophilin-like"/>
    <property type="match status" value="1"/>
</dbReference>
<comment type="similarity">
    <text evidence="1">Belongs to the cyclophilin-type PPIase family.</text>
</comment>
<dbReference type="RefSeq" id="WP_305751028.1">
    <property type="nucleotide sequence ID" value="NZ_JAUZEE010000012.1"/>
</dbReference>
<proteinExistence type="inferred from homology"/>
<dbReference type="InterPro" id="IPR002130">
    <property type="entry name" value="Cyclophilin-type_PPIase_dom"/>
</dbReference>
<evidence type="ECO:0000256" key="5">
    <source>
        <dbReference type="SAM" id="MobiDB-lite"/>
    </source>
</evidence>
<evidence type="ECO:0000256" key="3">
    <source>
        <dbReference type="ARBA" id="ARBA00023110"/>
    </source>
</evidence>
<gene>
    <name evidence="7" type="ORF">Q8X39_17750</name>
</gene>
<sequence>MTDPHPQTTVRVAAHAAQAANAAFLALLLTACGGGTQPSAAPGDGNQPADAGAPQVTALQIGAPVDGQVTLRAVATDDVGVSGICFRSDATAPDAGDACFQDATETVVTVPSTHQTWRAYARDAAGHVSAPFERLLDLQAPVVTALAPLALAGGQVKVRITASDSHDVSAVCLRTDTDVPLATDACFTAGDTVGVAAAVGSASYRAYARDASGNVSAAFAGSLDAYAALDTGLPVVTGITSTRQPDGRYALTATARDEHGVSGVCFRTDAAIPAATDACFQADPFVAPAPATFQTYKVYARDNAGQVSSAFDHTLDVVPPVVQAAITTDIGPTLVTVRIDAQDAHGVSAVCLRLASESAPAASDACFVTGPMVTVGKPIDFKRYLAYARDAAGNVGAALAYTLDMATPSVLSVTASAPSNGRVTLTAKAVDSVGVTGFCLRSDETVPTAGDACFTAVTASQTASSTFQQAMPTTPTTYKVYARDGEGHVSVGSPLSLGQCTGSSGPLPKVCFLTSLGDFLIELDNVHAPVSSANVLRYVNAGFYDETQFHRIMSGFMVQGGGYTAAGQVKTPAFDPIALEKTTTTGLSNTIGTVAMARTSAANSATSQFFINVVNNASTLDGSTGSDGYAVFGRVIGGMDTTVQMLRKVPVQLNGSELSKPTDPPRILRATPLN</sequence>
<dbReference type="PANTHER" id="PTHR43246">
    <property type="entry name" value="PEPTIDYL-PROLYL CIS-TRANS ISOMERASE CYP38, CHLOROPLASTIC"/>
    <property type="match status" value="1"/>
</dbReference>
<keyword evidence="3" id="KW-0697">Rotamase</keyword>
<accession>A0ABT9G7W5</accession>
<evidence type="ECO:0000256" key="1">
    <source>
        <dbReference type="ARBA" id="ARBA00007365"/>
    </source>
</evidence>
<comment type="caution">
    <text evidence="7">The sequence shown here is derived from an EMBL/GenBank/DDBJ whole genome shotgun (WGS) entry which is preliminary data.</text>
</comment>
<name>A0ABT9G7W5_LEPDI</name>
<dbReference type="PRINTS" id="PR00153">
    <property type="entry name" value="CSAPPISMRASE"/>
</dbReference>
<dbReference type="Pfam" id="PF00160">
    <property type="entry name" value="Pro_isomerase"/>
    <property type="match status" value="1"/>
</dbReference>
<keyword evidence="4 7" id="KW-0413">Isomerase</keyword>
<evidence type="ECO:0000256" key="2">
    <source>
        <dbReference type="ARBA" id="ARBA00013194"/>
    </source>
</evidence>
<dbReference type="InterPro" id="IPR029000">
    <property type="entry name" value="Cyclophilin-like_dom_sf"/>
</dbReference>
<feature type="region of interest" description="Disordered" evidence="5">
    <location>
        <begin position="654"/>
        <end position="674"/>
    </location>
</feature>
<evidence type="ECO:0000259" key="6">
    <source>
        <dbReference type="PROSITE" id="PS50072"/>
    </source>
</evidence>
<dbReference type="Gene3D" id="2.40.100.10">
    <property type="entry name" value="Cyclophilin-like"/>
    <property type="match status" value="1"/>
</dbReference>
<dbReference type="EC" id="5.2.1.8" evidence="2"/>
<dbReference type="Proteomes" id="UP001235760">
    <property type="component" value="Unassembled WGS sequence"/>
</dbReference>
<dbReference type="PROSITE" id="PS50072">
    <property type="entry name" value="CSA_PPIASE_2"/>
    <property type="match status" value="1"/>
</dbReference>
<evidence type="ECO:0000313" key="7">
    <source>
        <dbReference type="EMBL" id="MDP4302486.1"/>
    </source>
</evidence>
<dbReference type="EMBL" id="JAUZEE010000012">
    <property type="protein sequence ID" value="MDP4302486.1"/>
    <property type="molecule type" value="Genomic_DNA"/>
</dbReference>
<dbReference type="GO" id="GO:0003755">
    <property type="term" value="F:peptidyl-prolyl cis-trans isomerase activity"/>
    <property type="evidence" value="ECO:0007669"/>
    <property type="project" value="UniProtKB-EC"/>
</dbReference>
<keyword evidence="8" id="KW-1185">Reference proteome</keyword>
<dbReference type="InterPro" id="IPR044665">
    <property type="entry name" value="E_coli_cyclophilin_A-like"/>
</dbReference>
<dbReference type="PROSITE" id="PS00170">
    <property type="entry name" value="CSA_PPIASE_1"/>
    <property type="match status" value="1"/>
</dbReference>
<reference evidence="7 8" key="1">
    <citation type="submission" date="2023-08" db="EMBL/GenBank/DDBJ databases">
        <authorList>
            <person name="Roldan D.M."/>
            <person name="Menes R.J."/>
        </authorList>
    </citation>
    <scope>NUCLEOTIDE SEQUENCE [LARGE SCALE GENOMIC DNA]</scope>
    <source>
        <strain evidence="7 8">CCM 2812</strain>
    </source>
</reference>
<evidence type="ECO:0000313" key="8">
    <source>
        <dbReference type="Proteomes" id="UP001235760"/>
    </source>
</evidence>
<protein>
    <recommendedName>
        <fullName evidence="2">peptidylprolyl isomerase</fullName>
        <ecNumber evidence="2">5.2.1.8</ecNumber>
    </recommendedName>
</protein>